<keyword evidence="2" id="KW-1185">Reference proteome</keyword>
<name>A0ACB9DRZ6_CICIN</name>
<protein>
    <submittedName>
        <fullName evidence="1">Uncharacterized protein</fullName>
    </submittedName>
</protein>
<organism evidence="1 2">
    <name type="scientific">Cichorium intybus</name>
    <name type="common">Chicory</name>
    <dbReference type="NCBI Taxonomy" id="13427"/>
    <lineage>
        <taxon>Eukaryota</taxon>
        <taxon>Viridiplantae</taxon>
        <taxon>Streptophyta</taxon>
        <taxon>Embryophyta</taxon>
        <taxon>Tracheophyta</taxon>
        <taxon>Spermatophyta</taxon>
        <taxon>Magnoliopsida</taxon>
        <taxon>eudicotyledons</taxon>
        <taxon>Gunneridae</taxon>
        <taxon>Pentapetalae</taxon>
        <taxon>asterids</taxon>
        <taxon>campanulids</taxon>
        <taxon>Asterales</taxon>
        <taxon>Asteraceae</taxon>
        <taxon>Cichorioideae</taxon>
        <taxon>Cichorieae</taxon>
        <taxon>Cichoriinae</taxon>
        <taxon>Cichorium</taxon>
    </lineage>
</organism>
<evidence type="ECO:0000313" key="1">
    <source>
        <dbReference type="EMBL" id="KAI3749453.1"/>
    </source>
</evidence>
<comment type="caution">
    <text evidence="1">The sequence shown here is derived from an EMBL/GenBank/DDBJ whole genome shotgun (WGS) entry which is preliminary data.</text>
</comment>
<dbReference type="EMBL" id="CM042012">
    <property type="protein sequence ID" value="KAI3749453.1"/>
    <property type="molecule type" value="Genomic_DNA"/>
</dbReference>
<reference evidence="2" key="1">
    <citation type="journal article" date="2022" name="Mol. Ecol. Resour.">
        <title>The genomes of chicory, endive, great burdock and yacon provide insights into Asteraceae palaeo-polyploidization history and plant inulin production.</title>
        <authorList>
            <person name="Fan W."/>
            <person name="Wang S."/>
            <person name="Wang H."/>
            <person name="Wang A."/>
            <person name="Jiang F."/>
            <person name="Liu H."/>
            <person name="Zhao H."/>
            <person name="Xu D."/>
            <person name="Zhang Y."/>
        </authorList>
    </citation>
    <scope>NUCLEOTIDE SEQUENCE [LARGE SCALE GENOMIC DNA]</scope>
    <source>
        <strain evidence="2">cv. Punajuju</strain>
    </source>
</reference>
<accession>A0ACB9DRZ6</accession>
<evidence type="ECO:0000313" key="2">
    <source>
        <dbReference type="Proteomes" id="UP001055811"/>
    </source>
</evidence>
<sequence>MTTPLPAPPLHPLPSYLLGSASIGPLCWLHLAASALPSPTTIVPIHQWLYQGTPPFDHVVAIAEIYSSYMQAVAICTISHEIFVK</sequence>
<dbReference type="Proteomes" id="UP001055811">
    <property type="component" value="Linkage Group LG04"/>
</dbReference>
<proteinExistence type="predicted"/>
<reference evidence="1 2" key="2">
    <citation type="journal article" date="2022" name="Mol. Ecol. Resour.">
        <title>The genomes of chicory, endive, great burdock and yacon provide insights into Asteraceae paleo-polyploidization history and plant inulin production.</title>
        <authorList>
            <person name="Fan W."/>
            <person name="Wang S."/>
            <person name="Wang H."/>
            <person name="Wang A."/>
            <person name="Jiang F."/>
            <person name="Liu H."/>
            <person name="Zhao H."/>
            <person name="Xu D."/>
            <person name="Zhang Y."/>
        </authorList>
    </citation>
    <scope>NUCLEOTIDE SEQUENCE [LARGE SCALE GENOMIC DNA]</scope>
    <source>
        <strain evidence="2">cv. Punajuju</strain>
        <tissue evidence="1">Leaves</tissue>
    </source>
</reference>
<gene>
    <name evidence="1" type="ORF">L2E82_20065</name>
</gene>